<dbReference type="EC" id="4.2.1.-" evidence="2"/>
<accession>A0ABV0AHD1</accession>
<dbReference type="CDD" id="cd03139">
    <property type="entry name" value="GATase1_PfpI_2"/>
    <property type="match status" value="1"/>
</dbReference>
<evidence type="ECO:0000313" key="2">
    <source>
        <dbReference type="EMBL" id="MEN3324945.1"/>
    </source>
</evidence>
<dbReference type="Gene3D" id="3.40.50.880">
    <property type="match status" value="1"/>
</dbReference>
<dbReference type="EMBL" id="JAZHYP010000009">
    <property type="protein sequence ID" value="MEN3324945.1"/>
    <property type="molecule type" value="Genomic_DNA"/>
</dbReference>
<dbReference type="SUPFAM" id="SSF52317">
    <property type="entry name" value="Class I glutamine amidotransferase-like"/>
    <property type="match status" value="1"/>
</dbReference>
<gene>
    <name evidence="2" type="ORF">VP395_14495</name>
</gene>
<reference evidence="2 3" key="1">
    <citation type="submission" date="2024-01" db="EMBL/GenBank/DDBJ databases">
        <title>Mariniflexile litorale sp. nov., isolated from the shallow sediments of the Sea of Japan.</title>
        <authorList>
            <person name="Romanenko L."/>
            <person name="Bystritskaya E."/>
            <person name="Isaeva M."/>
        </authorList>
    </citation>
    <scope>NUCLEOTIDE SEQUENCE [LARGE SCALE GENOMIC DNA]</scope>
    <source>
        <strain evidence="2 3">KCTC 32427</strain>
    </source>
</reference>
<evidence type="ECO:0000259" key="1">
    <source>
        <dbReference type="Pfam" id="PF01965"/>
    </source>
</evidence>
<dbReference type="InterPro" id="IPR029062">
    <property type="entry name" value="Class_I_gatase-like"/>
</dbReference>
<dbReference type="PANTHER" id="PTHR43130:SF2">
    <property type="entry name" value="DJ-1_PFPI DOMAIN-CONTAINING PROTEIN"/>
    <property type="match status" value="1"/>
</dbReference>
<keyword evidence="2" id="KW-0456">Lyase</keyword>
<evidence type="ECO:0000313" key="3">
    <source>
        <dbReference type="Proteomes" id="UP001416393"/>
    </source>
</evidence>
<dbReference type="Proteomes" id="UP001416393">
    <property type="component" value="Unassembled WGS sequence"/>
</dbReference>
<dbReference type="Pfam" id="PF01965">
    <property type="entry name" value="DJ-1_PfpI"/>
    <property type="match status" value="1"/>
</dbReference>
<dbReference type="RefSeq" id="WP_346242742.1">
    <property type="nucleotide sequence ID" value="NZ_JAZHYP010000009.1"/>
</dbReference>
<protein>
    <submittedName>
        <fullName evidence="2">DJ-1/PfpI family protein</fullName>
        <ecNumber evidence="2">4.2.1.-</ecNumber>
    </submittedName>
</protein>
<dbReference type="InterPro" id="IPR052158">
    <property type="entry name" value="INH-QAR"/>
</dbReference>
<dbReference type="PANTHER" id="PTHR43130">
    <property type="entry name" value="ARAC-FAMILY TRANSCRIPTIONAL REGULATOR"/>
    <property type="match status" value="1"/>
</dbReference>
<comment type="caution">
    <text evidence="2">The sequence shown here is derived from an EMBL/GenBank/DDBJ whole genome shotgun (WGS) entry which is preliminary data.</text>
</comment>
<name>A0ABV0AHD1_9FLAO</name>
<keyword evidence="3" id="KW-1185">Reference proteome</keyword>
<proteinExistence type="predicted"/>
<feature type="domain" description="DJ-1/PfpI" evidence="1">
    <location>
        <begin position="2"/>
        <end position="163"/>
    </location>
</feature>
<organism evidence="2 3">
    <name type="scientific">Mariniflexile soesokkakense</name>
    <dbReference type="NCBI Taxonomy" id="1343160"/>
    <lineage>
        <taxon>Bacteria</taxon>
        <taxon>Pseudomonadati</taxon>
        <taxon>Bacteroidota</taxon>
        <taxon>Flavobacteriia</taxon>
        <taxon>Flavobacteriales</taxon>
        <taxon>Flavobacteriaceae</taxon>
        <taxon>Mariniflexile</taxon>
    </lineage>
</organism>
<dbReference type="GO" id="GO:0016829">
    <property type="term" value="F:lyase activity"/>
    <property type="evidence" value="ECO:0007669"/>
    <property type="project" value="UniProtKB-KW"/>
</dbReference>
<sequence>MEIIIYIYNGMTMLDAIGPYEILRHIEGANIKFVSKQKGEIMADSHFVHLNSKYGIDEISKADILLIPGSTIAFLREMKDDKVLNWIIKINKSTQKTVTVCTGSIILAATGLLKGKKTTSHWKSINLLAEFGAIPTRDRVIEEGKYITAAGVSAGIDMAIYLVDKMKGEKAAKAAQLLIEYDPKPMYNSGNYLTANKEIIKMSEKLLERDAKKDLSLWDLLINTRRLLKLKNNECN</sequence>
<dbReference type="InterPro" id="IPR002818">
    <property type="entry name" value="DJ-1/PfpI"/>
</dbReference>